<proteinExistence type="predicted"/>
<dbReference type="Pfam" id="PF02626">
    <property type="entry name" value="CT_A_B"/>
    <property type="match status" value="1"/>
</dbReference>
<protein>
    <recommendedName>
        <fullName evidence="4">Carboxyltransferase domain-containing protein</fullName>
    </recommendedName>
</protein>
<dbReference type="EMBL" id="JAHVHU010000007">
    <property type="protein sequence ID" value="MBY5958151.1"/>
    <property type="molecule type" value="Genomic_DNA"/>
</dbReference>
<dbReference type="GO" id="GO:0016787">
    <property type="term" value="F:hydrolase activity"/>
    <property type="evidence" value="ECO:0007669"/>
    <property type="project" value="UniProtKB-KW"/>
</dbReference>
<dbReference type="AlphaFoldDB" id="A0A953LB19"/>
<name>A0A953LB19_9BACT</name>
<dbReference type="Gene3D" id="2.40.100.10">
    <property type="entry name" value="Cyclophilin-like"/>
    <property type="match status" value="1"/>
</dbReference>
<evidence type="ECO:0000256" key="1">
    <source>
        <dbReference type="ARBA" id="ARBA00022741"/>
    </source>
</evidence>
<dbReference type="SMART" id="SM00797">
    <property type="entry name" value="AHS2"/>
    <property type="match status" value="1"/>
</dbReference>
<evidence type="ECO:0000259" key="4">
    <source>
        <dbReference type="SMART" id="SM00797"/>
    </source>
</evidence>
<dbReference type="SUPFAM" id="SSF50891">
    <property type="entry name" value="Cyclophilin-like"/>
    <property type="match status" value="1"/>
</dbReference>
<evidence type="ECO:0000256" key="2">
    <source>
        <dbReference type="ARBA" id="ARBA00022801"/>
    </source>
</evidence>
<evidence type="ECO:0000256" key="3">
    <source>
        <dbReference type="ARBA" id="ARBA00022840"/>
    </source>
</evidence>
<reference evidence="5" key="1">
    <citation type="submission" date="2021-06" db="EMBL/GenBank/DDBJ databases">
        <title>44 bacteria genomes isolated from Dapeng, Shenzhen.</title>
        <authorList>
            <person name="Zheng W."/>
            <person name="Yu S."/>
            <person name="Huang Y."/>
        </authorList>
    </citation>
    <scope>NUCLEOTIDE SEQUENCE</scope>
    <source>
        <strain evidence="5">DP5N28-2</strain>
    </source>
</reference>
<keyword evidence="2" id="KW-0378">Hydrolase</keyword>
<keyword evidence="3" id="KW-0067">ATP-binding</keyword>
<dbReference type="InterPro" id="IPR052708">
    <property type="entry name" value="PxpC"/>
</dbReference>
<dbReference type="RefSeq" id="WP_222579682.1">
    <property type="nucleotide sequence ID" value="NZ_JAHVHU010000007.1"/>
</dbReference>
<dbReference type="InterPro" id="IPR029000">
    <property type="entry name" value="Cyclophilin-like_dom_sf"/>
</dbReference>
<gene>
    <name evidence="5" type="ORF">KUV50_08425</name>
</gene>
<feature type="domain" description="Carboxyltransferase" evidence="4">
    <location>
        <begin position="24"/>
        <end position="309"/>
    </location>
</feature>
<keyword evidence="1" id="KW-0547">Nucleotide-binding</keyword>
<evidence type="ECO:0000313" key="5">
    <source>
        <dbReference type="EMBL" id="MBY5958151.1"/>
    </source>
</evidence>
<organism evidence="5 6">
    <name type="scientific">Membranihabitans marinus</name>
    <dbReference type="NCBI Taxonomy" id="1227546"/>
    <lineage>
        <taxon>Bacteria</taxon>
        <taxon>Pseudomonadati</taxon>
        <taxon>Bacteroidota</taxon>
        <taxon>Saprospiria</taxon>
        <taxon>Saprospirales</taxon>
        <taxon>Saprospiraceae</taxon>
        <taxon>Membranihabitans</taxon>
    </lineage>
</organism>
<dbReference type="Proteomes" id="UP000753961">
    <property type="component" value="Unassembled WGS sequence"/>
</dbReference>
<evidence type="ECO:0000313" key="6">
    <source>
        <dbReference type="Proteomes" id="UP000753961"/>
    </source>
</evidence>
<dbReference type="PANTHER" id="PTHR43309">
    <property type="entry name" value="5-OXOPROLINASE SUBUNIT C"/>
    <property type="match status" value="1"/>
</dbReference>
<dbReference type="GO" id="GO:0005524">
    <property type="term" value="F:ATP binding"/>
    <property type="evidence" value="ECO:0007669"/>
    <property type="project" value="UniProtKB-KW"/>
</dbReference>
<dbReference type="PANTHER" id="PTHR43309:SF3">
    <property type="entry name" value="5-OXOPROLINASE SUBUNIT C"/>
    <property type="match status" value="1"/>
</dbReference>
<dbReference type="InterPro" id="IPR003778">
    <property type="entry name" value="CT_A_B"/>
</dbReference>
<accession>A0A953LB19</accession>
<sequence>MGIIVKKAGWQTMVMDQGRKNTRHLGVPSSGVTDLFQYWWANGLVHHFDFKGAGPAVLEVGTGPVEFVFDQPHVFAMTGSAGEYYLDDQKIPSHTTLHAKSQQILRIEKIARNGTIYLAIRGKWRVNRVYESASADVLSPFSGSAGNRLKDQDRIIIDQVGQMELSTVKTPDYLKPAKSSGPHTIRITAGAELHQCDQIKHALSEESFGISRNSSRMGYRLTTNQEYNHTMTSMVSSIVLPGMIQWPSGGEPILLLPNCQTTGGYPRVAKIIDADLWKLAYLGPGDHLEFKWTTREEAIYLRKYKTQQFTRFWNKLFPENIKNHSLTY</sequence>
<comment type="caution">
    <text evidence="5">The sequence shown here is derived from an EMBL/GenBank/DDBJ whole genome shotgun (WGS) entry which is preliminary data.</text>
</comment>
<keyword evidence="6" id="KW-1185">Reference proteome</keyword>